<dbReference type="SMART" id="SM00220">
    <property type="entry name" value="S_TKc"/>
    <property type="match status" value="1"/>
</dbReference>
<dbReference type="PANTHER" id="PTHR27003:SF328">
    <property type="entry name" value="PROTEIN KINASE DOMAIN-CONTAINING PROTEIN"/>
    <property type="match status" value="1"/>
</dbReference>
<evidence type="ECO:0000256" key="1">
    <source>
        <dbReference type="ARBA" id="ARBA00022527"/>
    </source>
</evidence>
<dbReference type="Pfam" id="PF07714">
    <property type="entry name" value="PK_Tyr_Ser-Thr"/>
    <property type="match status" value="2"/>
</dbReference>
<proteinExistence type="predicted"/>
<sequence length="638" mass="72385">MSTEAAEGDKLLLLPSAQPCRHFSLAEIQSATKDFDDKLIIGQGGFGKVYKGRIYIEETSKTVAIKRLNSLSNQGAIEFRAEIHMLSNLRHCHLVSLIGYCDDSWEMILIYDYMGRGTLYDHLHKTESSLNWEQRLKIAIGAGRGLDYLHTGVGTQHGVIHRDVKSSNILLDDKWAAMISDFGLSKIGPTNQSFSFVDASVKGTFGYLDPEYFYTRKLTRKTDVYAFGVVLFELLSGRLAVDERKGEQHCSLVRWAKKCVKDRKLNQMVDSKIRGTIFPKCLRGFAQIAYRCLCSVLKNRPTMAEIVGSLQAILEIQKRHDNPVEPSGITGFTLKIHKYIVSATRKNDDQISTNSSKTIENQRSSTNKNDNCQSEMPSQHGESLVKDLKCFTYHELILATNFLDYGKDLKVYKCWMDETTCSFSQDKTGLPVAIKRIDFYKPAWPPNFKEFSHPNLEKLIGYCLSSQSDKQGFLVYEFRLNENFHELLYHGAAARLSLAKKVKIAVGIARGIVFLHKTQDERMIGRSSLNRRNILLDEDLTAKLSGYDFTKLEHGYYPRSIQPSKHLESCDYAPWVEVSQLQCNLSGFTVVFAEVLTGKQISNDDEFQMIDNIFIQHGKKSLVHIAESCFQICNEVNS</sequence>
<name>A0AA36EEP4_LACSI</name>
<evidence type="ECO:0000313" key="9">
    <source>
        <dbReference type="EMBL" id="CAI9293409.1"/>
    </source>
</evidence>
<dbReference type="GO" id="GO:0005886">
    <property type="term" value="C:plasma membrane"/>
    <property type="evidence" value="ECO:0007669"/>
    <property type="project" value="TreeGrafter"/>
</dbReference>
<accession>A0AA36EEP4</accession>
<dbReference type="InterPro" id="IPR001245">
    <property type="entry name" value="Ser-Thr/Tyr_kinase_cat_dom"/>
</dbReference>
<dbReference type="InterPro" id="IPR017441">
    <property type="entry name" value="Protein_kinase_ATP_BS"/>
</dbReference>
<dbReference type="PROSITE" id="PS00108">
    <property type="entry name" value="PROTEIN_KINASE_ST"/>
    <property type="match status" value="1"/>
</dbReference>
<evidence type="ECO:0000259" key="8">
    <source>
        <dbReference type="PROSITE" id="PS50011"/>
    </source>
</evidence>
<feature type="domain" description="Protein kinase" evidence="8">
    <location>
        <begin position="35"/>
        <end position="314"/>
    </location>
</feature>
<dbReference type="PROSITE" id="PS00107">
    <property type="entry name" value="PROTEIN_KINASE_ATP"/>
    <property type="match status" value="1"/>
</dbReference>
<dbReference type="PANTHER" id="PTHR27003">
    <property type="entry name" value="OS07G0166700 PROTEIN"/>
    <property type="match status" value="1"/>
</dbReference>
<dbReference type="InterPro" id="IPR000719">
    <property type="entry name" value="Prot_kinase_dom"/>
</dbReference>
<dbReference type="CDD" id="cd14066">
    <property type="entry name" value="STKc_IRAK"/>
    <property type="match status" value="1"/>
</dbReference>
<dbReference type="GO" id="GO:0004714">
    <property type="term" value="F:transmembrane receptor protein tyrosine kinase activity"/>
    <property type="evidence" value="ECO:0007669"/>
    <property type="project" value="InterPro"/>
</dbReference>
<dbReference type="GO" id="GO:0009506">
    <property type="term" value="C:plasmodesma"/>
    <property type="evidence" value="ECO:0007669"/>
    <property type="project" value="TreeGrafter"/>
</dbReference>
<dbReference type="PROSITE" id="PS50011">
    <property type="entry name" value="PROTEIN_KINASE_DOM"/>
    <property type="match status" value="1"/>
</dbReference>
<evidence type="ECO:0000256" key="5">
    <source>
        <dbReference type="ARBA" id="ARBA00022840"/>
    </source>
</evidence>
<keyword evidence="5 6" id="KW-0067">ATP-binding</keyword>
<dbReference type="InterPro" id="IPR045272">
    <property type="entry name" value="ANXUR1/2-like"/>
</dbReference>
<evidence type="ECO:0000313" key="10">
    <source>
        <dbReference type="Proteomes" id="UP001177003"/>
    </source>
</evidence>
<dbReference type="GO" id="GO:0005524">
    <property type="term" value="F:ATP binding"/>
    <property type="evidence" value="ECO:0007669"/>
    <property type="project" value="UniProtKB-UniRule"/>
</dbReference>
<reference evidence="9" key="1">
    <citation type="submission" date="2023-04" db="EMBL/GenBank/DDBJ databases">
        <authorList>
            <person name="Vijverberg K."/>
            <person name="Xiong W."/>
            <person name="Schranz E."/>
        </authorList>
    </citation>
    <scope>NUCLEOTIDE SEQUENCE</scope>
</reference>
<dbReference type="FunFam" id="3.30.200.20:FF:000039">
    <property type="entry name" value="receptor-like protein kinase FERONIA"/>
    <property type="match status" value="1"/>
</dbReference>
<dbReference type="Gene3D" id="1.10.510.10">
    <property type="entry name" value="Transferase(Phosphotransferase) domain 1"/>
    <property type="match status" value="2"/>
</dbReference>
<keyword evidence="2" id="KW-0808">Transferase</keyword>
<evidence type="ECO:0000256" key="6">
    <source>
        <dbReference type="PROSITE-ProRule" id="PRU10141"/>
    </source>
</evidence>
<gene>
    <name evidence="9" type="ORF">LSALG_LOCUS32437</name>
</gene>
<keyword evidence="10" id="KW-1185">Reference proteome</keyword>
<dbReference type="GO" id="GO:0004674">
    <property type="term" value="F:protein serine/threonine kinase activity"/>
    <property type="evidence" value="ECO:0007669"/>
    <property type="project" value="UniProtKB-KW"/>
</dbReference>
<keyword evidence="3 6" id="KW-0547">Nucleotide-binding</keyword>
<protein>
    <recommendedName>
        <fullName evidence="8">Protein kinase domain-containing protein</fullName>
    </recommendedName>
</protein>
<evidence type="ECO:0000256" key="3">
    <source>
        <dbReference type="ARBA" id="ARBA00022741"/>
    </source>
</evidence>
<dbReference type="FunFam" id="1.10.510.10:FF:000095">
    <property type="entry name" value="protein STRUBBELIG-RECEPTOR FAMILY 8"/>
    <property type="match status" value="1"/>
</dbReference>
<keyword evidence="4" id="KW-0418">Kinase</keyword>
<dbReference type="Proteomes" id="UP001177003">
    <property type="component" value="Chromosome 7"/>
</dbReference>
<feature type="binding site" evidence="6">
    <location>
        <position position="66"/>
    </location>
    <ligand>
        <name>ATP</name>
        <dbReference type="ChEBI" id="CHEBI:30616"/>
    </ligand>
</feature>
<dbReference type="AlphaFoldDB" id="A0AA36EEP4"/>
<dbReference type="InterPro" id="IPR011009">
    <property type="entry name" value="Kinase-like_dom_sf"/>
</dbReference>
<feature type="region of interest" description="Disordered" evidence="7">
    <location>
        <begin position="350"/>
        <end position="378"/>
    </location>
</feature>
<evidence type="ECO:0000256" key="4">
    <source>
        <dbReference type="ARBA" id="ARBA00022777"/>
    </source>
</evidence>
<organism evidence="9 10">
    <name type="scientific">Lactuca saligna</name>
    <name type="common">Willowleaf lettuce</name>
    <dbReference type="NCBI Taxonomy" id="75948"/>
    <lineage>
        <taxon>Eukaryota</taxon>
        <taxon>Viridiplantae</taxon>
        <taxon>Streptophyta</taxon>
        <taxon>Embryophyta</taxon>
        <taxon>Tracheophyta</taxon>
        <taxon>Spermatophyta</taxon>
        <taxon>Magnoliopsida</taxon>
        <taxon>eudicotyledons</taxon>
        <taxon>Gunneridae</taxon>
        <taxon>Pentapetalae</taxon>
        <taxon>asterids</taxon>
        <taxon>campanulids</taxon>
        <taxon>Asterales</taxon>
        <taxon>Asteraceae</taxon>
        <taxon>Cichorioideae</taxon>
        <taxon>Cichorieae</taxon>
        <taxon>Lactucinae</taxon>
        <taxon>Lactuca</taxon>
    </lineage>
</organism>
<evidence type="ECO:0000256" key="2">
    <source>
        <dbReference type="ARBA" id="ARBA00022679"/>
    </source>
</evidence>
<dbReference type="EMBL" id="OX465083">
    <property type="protein sequence ID" value="CAI9293409.1"/>
    <property type="molecule type" value="Genomic_DNA"/>
</dbReference>
<dbReference type="SUPFAM" id="SSF56112">
    <property type="entry name" value="Protein kinase-like (PK-like)"/>
    <property type="match status" value="2"/>
</dbReference>
<evidence type="ECO:0000256" key="7">
    <source>
        <dbReference type="SAM" id="MobiDB-lite"/>
    </source>
</evidence>
<dbReference type="Gene3D" id="3.30.200.20">
    <property type="entry name" value="Phosphorylase Kinase, domain 1"/>
    <property type="match status" value="1"/>
</dbReference>
<keyword evidence="1" id="KW-0723">Serine/threonine-protein kinase</keyword>
<dbReference type="InterPro" id="IPR008271">
    <property type="entry name" value="Ser/Thr_kinase_AS"/>
</dbReference>